<evidence type="ECO:0000313" key="2">
    <source>
        <dbReference type="Proteomes" id="UP001196413"/>
    </source>
</evidence>
<reference evidence="1" key="1">
    <citation type="submission" date="2021-06" db="EMBL/GenBank/DDBJ databases">
        <title>Parelaphostrongylus tenuis whole genome reference sequence.</title>
        <authorList>
            <person name="Garwood T.J."/>
            <person name="Larsen P.A."/>
            <person name="Fountain-Jones N.M."/>
            <person name="Garbe J.R."/>
            <person name="Macchietto M.G."/>
            <person name="Kania S.A."/>
            <person name="Gerhold R.W."/>
            <person name="Richards J.E."/>
            <person name="Wolf T.M."/>
        </authorList>
    </citation>
    <scope>NUCLEOTIDE SEQUENCE</scope>
    <source>
        <strain evidence="1">MNPRO001-30</strain>
        <tissue evidence="1">Meninges</tissue>
    </source>
</reference>
<dbReference type="AlphaFoldDB" id="A0AAD5R7T5"/>
<sequence length="58" mass="6796">MRMNILLEVPFELCHNSQTGLHTTVTAQDVFALVEMKEYCNKKVKRYFTAKQYLRGLS</sequence>
<gene>
    <name evidence="1" type="ORF">KIN20_032962</name>
</gene>
<accession>A0AAD5R7T5</accession>
<keyword evidence="2" id="KW-1185">Reference proteome</keyword>
<dbReference type="EMBL" id="JAHQIW010006908">
    <property type="protein sequence ID" value="KAJ1371087.1"/>
    <property type="molecule type" value="Genomic_DNA"/>
</dbReference>
<protein>
    <submittedName>
        <fullName evidence="1">Uncharacterized protein</fullName>
    </submittedName>
</protein>
<proteinExistence type="predicted"/>
<evidence type="ECO:0000313" key="1">
    <source>
        <dbReference type="EMBL" id="KAJ1371087.1"/>
    </source>
</evidence>
<comment type="caution">
    <text evidence="1">The sequence shown here is derived from an EMBL/GenBank/DDBJ whole genome shotgun (WGS) entry which is preliminary data.</text>
</comment>
<name>A0AAD5R7T5_PARTN</name>
<organism evidence="1 2">
    <name type="scientific">Parelaphostrongylus tenuis</name>
    <name type="common">Meningeal worm</name>
    <dbReference type="NCBI Taxonomy" id="148309"/>
    <lineage>
        <taxon>Eukaryota</taxon>
        <taxon>Metazoa</taxon>
        <taxon>Ecdysozoa</taxon>
        <taxon>Nematoda</taxon>
        <taxon>Chromadorea</taxon>
        <taxon>Rhabditida</taxon>
        <taxon>Rhabditina</taxon>
        <taxon>Rhabditomorpha</taxon>
        <taxon>Strongyloidea</taxon>
        <taxon>Metastrongylidae</taxon>
        <taxon>Parelaphostrongylus</taxon>
    </lineage>
</organism>
<dbReference type="Proteomes" id="UP001196413">
    <property type="component" value="Unassembled WGS sequence"/>
</dbReference>